<feature type="compositionally biased region" description="Polar residues" evidence="1">
    <location>
        <begin position="528"/>
        <end position="541"/>
    </location>
</feature>
<feature type="compositionally biased region" description="Basic and acidic residues" evidence="1">
    <location>
        <begin position="298"/>
        <end position="322"/>
    </location>
</feature>
<dbReference type="AlphaFoldDB" id="A0A8K0JFB7"/>
<gene>
    <name evidence="2" type="ORF">FFLO_06911</name>
</gene>
<proteinExistence type="predicted"/>
<protein>
    <submittedName>
        <fullName evidence="2">Uncharacterized protein</fullName>
    </submittedName>
</protein>
<sequence>MPPVKSRRKANKPFRSALPKPDKNGMRLPLPDDQHYSERHDKIMERRPTKQKAAATDTSSSVQPLLTRLSSIPSGDPFLFAFTSDELNADTVQALHHRIDYSKTVRELTQAEKSRSIHSSASKRKAATDIKVHGTSQRDRCSKCKQSGERCIKVVQKSKSIGTAKCAHCVAVGKPCLSGSQIPFGNDDESLYEPETFEQMLKLALVPVTGDGDGVGHGDRDDDEYGKVLRVWVKGNDRTVSPNSQKKKVLPKSDDGDDEGEGVATNGRIPDERIHIDADLDAGGENARLDVTEQAGGIEKEQAGGVEKEQENGRPGGKEATDLARYGNLPPSKAVMVQDKLDQPDAIHTDSHIAKGNVTAEMPTRSQESTVNHTDTSTVSARWDGYDNDGFFEGFDDAYPAYEPPAHQAIPPKAGPAPPSLETGPSRPTEPLSTFQEKDREAEKASADPSSTVQKRKAEDGLGEADGNEDENEIDPGSRPLKRKKVVSDVGAKAADGSALGSEQVNSTCREQTEKAIVGRQEEVVASGPSSERQNAASSQAEEADNPEPAHKQVLRPRQEAFEEIDSPHPEEIDTSKPRLKEVVGMRHLGLSYEAKPSGNVGLEEEMRLYEEQFQKSWRSRISKPLSTHLDLNGMINEQSDRKSDGKEEQPEDSRLMFAEGRDGPDDGRVGRVDGSKAEQMQVDEDDDSESAEEDRDDPMESDEEESESDDAVVPRAPSEEV</sequence>
<dbReference type="Proteomes" id="UP000812966">
    <property type="component" value="Unassembled WGS sequence"/>
</dbReference>
<organism evidence="2 3">
    <name type="scientific">Filobasidium floriforme</name>
    <dbReference type="NCBI Taxonomy" id="5210"/>
    <lineage>
        <taxon>Eukaryota</taxon>
        <taxon>Fungi</taxon>
        <taxon>Dikarya</taxon>
        <taxon>Basidiomycota</taxon>
        <taxon>Agaricomycotina</taxon>
        <taxon>Tremellomycetes</taxon>
        <taxon>Filobasidiales</taxon>
        <taxon>Filobasidiaceae</taxon>
        <taxon>Filobasidium</taxon>
    </lineage>
</organism>
<evidence type="ECO:0000256" key="1">
    <source>
        <dbReference type="SAM" id="MobiDB-lite"/>
    </source>
</evidence>
<feature type="compositionally biased region" description="Basic and acidic residues" evidence="1">
    <location>
        <begin position="557"/>
        <end position="579"/>
    </location>
</feature>
<feature type="region of interest" description="Disordered" evidence="1">
    <location>
        <begin position="112"/>
        <end position="132"/>
    </location>
</feature>
<evidence type="ECO:0000313" key="2">
    <source>
        <dbReference type="EMBL" id="KAG7527463.1"/>
    </source>
</evidence>
<reference evidence="2" key="1">
    <citation type="submission" date="2020-04" db="EMBL/GenBank/DDBJ databases">
        <title>Analysis of mating type loci in Filobasidium floriforme.</title>
        <authorList>
            <person name="Nowrousian M."/>
        </authorList>
    </citation>
    <scope>NUCLEOTIDE SEQUENCE</scope>
    <source>
        <strain evidence="2">CBS 6242</strain>
    </source>
</reference>
<feature type="compositionally biased region" description="Basic and acidic residues" evidence="1">
    <location>
        <begin position="639"/>
        <end position="677"/>
    </location>
</feature>
<feature type="compositionally biased region" description="Basic and acidic residues" evidence="1">
    <location>
        <begin position="436"/>
        <end position="446"/>
    </location>
</feature>
<feature type="compositionally biased region" description="Basic and acidic residues" evidence="1">
    <location>
        <begin position="20"/>
        <end position="48"/>
    </location>
</feature>
<accession>A0A8K0JFB7</accession>
<keyword evidence="3" id="KW-1185">Reference proteome</keyword>
<feature type="region of interest" description="Disordered" evidence="1">
    <location>
        <begin position="236"/>
        <end position="273"/>
    </location>
</feature>
<feature type="compositionally biased region" description="Polar residues" evidence="1">
    <location>
        <begin position="364"/>
        <end position="380"/>
    </location>
</feature>
<feature type="compositionally biased region" description="Acidic residues" evidence="1">
    <location>
        <begin position="682"/>
        <end position="711"/>
    </location>
</feature>
<name>A0A8K0JFB7_9TREE</name>
<feature type="region of interest" description="Disordered" evidence="1">
    <location>
        <begin position="295"/>
        <end position="330"/>
    </location>
</feature>
<feature type="region of interest" description="Disordered" evidence="1">
    <location>
        <begin position="626"/>
        <end position="722"/>
    </location>
</feature>
<feature type="region of interest" description="Disordered" evidence="1">
    <location>
        <begin position="1"/>
        <end position="63"/>
    </location>
</feature>
<feature type="compositionally biased region" description="Acidic residues" evidence="1">
    <location>
        <begin position="461"/>
        <end position="474"/>
    </location>
</feature>
<dbReference type="EMBL" id="JABELV010000284">
    <property type="protein sequence ID" value="KAG7527463.1"/>
    <property type="molecule type" value="Genomic_DNA"/>
</dbReference>
<feature type="region of interest" description="Disordered" evidence="1">
    <location>
        <begin position="350"/>
        <end position="579"/>
    </location>
</feature>
<comment type="caution">
    <text evidence="2">The sequence shown here is derived from an EMBL/GenBank/DDBJ whole genome shotgun (WGS) entry which is preliminary data.</text>
</comment>
<feature type="compositionally biased region" description="Polar residues" evidence="1">
    <location>
        <begin position="501"/>
        <end position="510"/>
    </location>
</feature>
<feature type="compositionally biased region" description="Basic residues" evidence="1">
    <location>
        <begin position="1"/>
        <end position="12"/>
    </location>
</feature>
<evidence type="ECO:0000313" key="3">
    <source>
        <dbReference type="Proteomes" id="UP000812966"/>
    </source>
</evidence>